<comment type="caution">
    <text evidence="1">The sequence shown here is derived from an EMBL/GenBank/DDBJ whole genome shotgun (WGS) entry which is preliminary data.</text>
</comment>
<accession>A0ABX1HM64</accession>
<evidence type="ECO:0000313" key="1">
    <source>
        <dbReference type="EMBL" id="NKI91353.1"/>
    </source>
</evidence>
<dbReference type="RefSeq" id="WP_168674916.1">
    <property type="nucleotide sequence ID" value="NZ_JAAVTK010000015.1"/>
</dbReference>
<reference evidence="1 2" key="1">
    <citation type="submission" date="2020-03" db="EMBL/GenBank/DDBJ databases">
        <title>Genomic Encyclopedia of Type Strains, Phase IV (KMG-V): Genome sequencing to study the core and pangenomes of soil and plant-associated prokaryotes.</title>
        <authorList>
            <person name="Whitman W."/>
        </authorList>
    </citation>
    <scope>NUCLEOTIDE SEQUENCE [LARGE SCALE GENOMIC DNA]</scope>
    <source>
        <strain evidence="1 2">1B</strain>
    </source>
</reference>
<name>A0ABX1HM64_9BACT</name>
<dbReference type="Gene3D" id="3.10.450.620">
    <property type="entry name" value="JHP933, nucleotidyltransferase-like core domain"/>
    <property type="match status" value="1"/>
</dbReference>
<protein>
    <recommendedName>
        <fullName evidence="3">Nucleotidyl transferase AbiEii/AbiGii toxin family protein</fullName>
    </recommendedName>
</protein>
<proteinExistence type="predicted"/>
<dbReference type="InterPro" id="IPR014942">
    <property type="entry name" value="AbiEii"/>
</dbReference>
<sequence length="327" mass="35456">MEHPMTLHHDPLAFADAVAATAQELGLATVLVEKDYWVSYVLRALADSPYRDQVVFKGGTALSKAYGLVERFSEDVDLAIAGTEGWTGGQIKKLMDQAARQLTQGLEADPGAPGTVRGSHFRKTSHRFVTAHDPTALLPQLRAGAVLLEINAFARPHPSQLRPVQSYIGQALARRGQLAAVAEFGLEPFEVLTLALERTLAEKILALVRAGYAADPLAELQAKIRHVYDLHQLLQQAELKAFLAGADFVELLAEARADDARNQEFQGDWAARPLGEAALFSDGGRTWQRLVPTYQGVFRQLVHGSLPAASAVADTLALIGARLQQVS</sequence>
<evidence type="ECO:0000313" key="2">
    <source>
        <dbReference type="Proteomes" id="UP000717634"/>
    </source>
</evidence>
<gene>
    <name evidence="1" type="ORF">HBN54_003970</name>
</gene>
<keyword evidence="2" id="KW-1185">Reference proteome</keyword>
<evidence type="ECO:0008006" key="3">
    <source>
        <dbReference type="Google" id="ProtNLM"/>
    </source>
</evidence>
<organism evidence="1 2">
    <name type="scientific">Hymenobacter artigasi</name>
    <dbReference type="NCBI Taxonomy" id="2719616"/>
    <lineage>
        <taxon>Bacteria</taxon>
        <taxon>Pseudomonadati</taxon>
        <taxon>Bacteroidota</taxon>
        <taxon>Cytophagia</taxon>
        <taxon>Cytophagales</taxon>
        <taxon>Hymenobacteraceae</taxon>
        <taxon>Hymenobacter</taxon>
    </lineage>
</organism>
<dbReference type="Proteomes" id="UP000717634">
    <property type="component" value="Unassembled WGS sequence"/>
</dbReference>
<dbReference type="Pfam" id="PF08843">
    <property type="entry name" value="AbiEii"/>
    <property type="match status" value="1"/>
</dbReference>
<dbReference type="EMBL" id="JAAVTK010000015">
    <property type="protein sequence ID" value="NKI91353.1"/>
    <property type="molecule type" value="Genomic_DNA"/>
</dbReference>